<name>A0AA43ZSX0_9LACT</name>
<dbReference type="PANTHER" id="PTHR11560">
    <property type="entry name" value="39S RIBOSOMAL PROTEIN L10, MITOCHONDRIAL"/>
    <property type="match status" value="1"/>
</dbReference>
<dbReference type="InterPro" id="IPR002363">
    <property type="entry name" value="Ribosomal_uL10_CS_bac"/>
</dbReference>
<dbReference type="SUPFAM" id="SSF160369">
    <property type="entry name" value="Ribosomal protein L10-like"/>
    <property type="match status" value="1"/>
</dbReference>
<sequence>MANESIIAQKQAVVSETVEKFENSVSTIIVNTRGLTVGEDTKLRKDLREAGVEFHVIKNSMLRRAADELGYEGLEDVFKGPTAVAFSSEDVSAPAKILRDAAKENDQIEIKGGIVEGNTIDLEQIDAIAELPSRDDLLSMVASAVKAPIRKTAQTFNALAQNPLRDAMLTIKALAEKKDEDAA</sequence>
<evidence type="ECO:0000256" key="2">
    <source>
        <dbReference type="ARBA" id="ARBA00022980"/>
    </source>
</evidence>
<reference evidence="7" key="1">
    <citation type="submission" date="2023-07" db="EMBL/GenBank/DDBJ databases">
        <title>Between Cages and Wild: Unraveling the Impact of Captivity on Animal Microbiomes and Antimicrobial Resistance.</title>
        <authorList>
            <person name="Schmartz G.P."/>
            <person name="Rehner J."/>
            <person name="Schuff M.J."/>
            <person name="Becker S.L."/>
            <person name="Kravczyk M."/>
            <person name="Gurevich A."/>
            <person name="Francke R."/>
            <person name="Mueller R."/>
            <person name="Keller V."/>
            <person name="Keller A."/>
        </authorList>
    </citation>
    <scope>NUCLEOTIDE SEQUENCE</scope>
    <source>
        <strain evidence="7">S39M_St_73</strain>
    </source>
</reference>
<dbReference type="Proteomes" id="UP001171751">
    <property type="component" value="Unassembled WGS sequence"/>
</dbReference>
<keyword evidence="6" id="KW-0699">rRNA-binding</keyword>
<dbReference type="HAMAP" id="MF_00362">
    <property type="entry name" value="Ribosomal_uL10"/>
    <property type="match status" value="1"/>
</dbReference>
<accession>A0AA43ZSX0</accession>
<evidence type="ECO:0000256" key="4">
    <source>
        <dbReference type="ARBA" id="ARBA00026025"/>
    </source>
</evidence>
<protein>
    <recommendedName>
        <fullName evidence="5 6">Large ribosomal subunit protein uL10</fullName>
    </recommendedName>
</protein>
<dbReference type="EMBL" id="JAUNQW010000020">
    <property type="protein sequence ID" value="MDO5457682.1"/>
    <property type="molecule type" value="Genomic_DNA"/>
</dbReference>
<gene>
    <name evidence="6 7" type="primary">rplJ</name>
    <name evidence="7" type="ORF">Q4F26_04975</name>
</gene>
<dbReference type="InterPro" id="IPR043141">
    <property type="entry name" value="Ribosomal_uL10-like_sf"/>
</dbReference>
<comment type="subunit">
    <text evidence="4 6">Part of the ribosomal stalk of the 50S ribosomal subunit. The N-terminus interacts with L11 and the large rRNA to form the base of the stalk. The C-terminus forms an elongated spine to which L12 dimers bind in a sequential fashion forming a multimeric L10(L12)X complex.</text>
</comment>
<organism evidence="7 8">
    <name type="scientific">Atopococcus tabaci</name>
    <dbReference type="NCBI Taxonomy" id="269774"/>
    <lineage>
        <taxon>Bacteria</taxon>
        <taxon>Bacillati</taxon>
        <taxon>Bacillota</taxon>
        <taxon>Bacilli</taxon>
        <taxon>Lactobacillales</taxon>
        <taxon>Carnobacteriaceae</taxon>
        <taxon>Atopococcus</taxon>
    </lineage>
</organism>
<evidence type="ECO:0000256" key="6">
    <source>
        <dbReference type="HAMAP-Rule" id="MF_00362"/>
    </source>
</evidence>
<comment type="caution">
    <text evidence="7">The sequence shown here is derived from an EMBL/GenBank/DDBJ whole genome shotgun (WGS) entry which is preliminary data.</text>
</comment>
<evidence type="ECO:0000313" key="8">
    <source>
        <dbReference type="Proteomes" id="UP001171751"/>
    </source>
</evidence>
<evidence type="ECO:0000256" key="1">
    <source>
        <dbReference type="ARBA" id="ARBA00008889"/>
    </source>
</evidence>
<dbReference type="Gene3D" id="6.10.250.290">
    <property type="match status" value="1"/>
</dbReference>
<dbReference type="NCBIfam" id="NF000955">
    <property type="entry name" value="PRK00099.1-1"/>
    <property type="match status" value="1"/>
</dbReference>
<dbReference type="InterPro" id="IPR047865">
    <property type="entry name" value="Ribosomal_uL10_bac_type"/>
</dbReference>
<evidence type="ECO:0000256" key="5">
    <source>
        <dbReference type="ARBA" id="ARBA00035202"/>
    </source>
</evidence>
<dbReference type="PROSITE" id="PS01109">
    <property type="entry name" value="RIBOSOMAL_L10"/>
    <property type="match status" value="1"/>
</dbReference>
<dbReference type="InterPro" id="IPR022973">
    <property type="entry name" value="Ribosomal_uL10_bac"/>
</dbReference>
<evidence type="ECO:0000313" key="7">
    <source>
        <dbReference type="EMBL" id="MDO5457682.1"/>
    </source>
</evidence>
<dbReference type="AlphaFoldDB" id="A0AA43ZSX0"/>
<keyword evidence="2 6" id="KW-0689">Ribosomal protein</keyword>
<evidence type="ECO:0000256" key="3">
    <source>
        <dbReference type="ARBA" id="ARBA00023274"/>
    </source>
</evidence>
<comment type="similarity">
    <text evidence="1 6">Belongs to the universal ribosomal protein uL10 family.</text>
</comment>
<keyword evidence="3 6" id="KW-0687">Ribonucleoprotein</keyword>
<keyword evidence="8" id="KW-1185">Reference proteome</keyword>
<dbReference type="Pfam" id="PF00466">
    <property type="entry name" value="Ribosomal_L10"/>
    <property type="match status" value="1"/>
</dbReference>
<proteinExistence type="inferred from homology"/>
<dbReference type="GO" id="GO:0006412">
    <property type="term" value="P:translation"/>
    <property type="evidence" value="ECO:0007669"/>
    <property type="project" value="UniProtKB-UniRule"/>
</dbReference>
<comment type="function">
    <text evidence="6">Forms part of the ribosomal stalk, playing a central role in the interaction of the ribosome with GTP-bound translation factors.</text>
</comment>
<dbReference type="CDD" id="cd05797">
    <property type="entry name" value="Ribosomal_L10"/>
    <property type="match status" value="1"/>
</dbReference>
<dbReference type="Gene3D" id="3.30.70.1730">
    <property type="match status" value="1"/>
</dbReference>
<dbReference type="GO" id="GO:0070180">
    <property type="term" value="F:large ribosomal subunit rRNA binding"/>
    <property type="evidence" value="ECO:0007669"/>
    <property type="project" value="UniProtKB-UniRule"/>
</dbReference>
<dbReference type="GO" id="GO:0015934">
    <property type="term" value="C:large ribosomal subunit"/>
    <property type="evidence" value="ECO:0007669"/>
    <property type="project" value="InterPro"/>
</dbReference>
<dbReference type="InterPro" id="IPR001790">
    <property type="entry name" value="Ribosomal_uL10"/>
</dbReference>
<dbReference type="GO" id="GO:0003735">
    <property type="term" value="F:structural constituent of ribosome"/>
    <property type="evidence" value="ECO:0007669"/>
    <property type="project" value="InterPro"/>
</dbReference>
<keyword evidence="6" id="KW-0694">RNA-binding</keyword>